<protein>
    <recommendedName>
        <fullName evidence="5">Flavin reductase like domain-containing protein</fullName>
    </recommendedName>
</protein>
<evidence type="ECO:0000313" key="7">
    <source>
        <dbReference type="Proteomes" id="UP000679725"/>
    </source>
</evidence>
<accession>A0ABM8UJV6</accession>
<dbReference type="Proteomes" id="UP000679725">
    <property type="component" value="Unassembled WGS sequence"/>
</dbReference>
<evidence type="ECO:0000313" key="6">
    <source>
        <dbReference type="EMBL" id="CAG5067787.1"/>
    </source>
</evidence>
<dbReference type="SUPFAM" id="SSF50475">
    <property type="entry name" value="FMN-binding split barrel"/>
    <property type="match status" value="1"/>
</dbReference>
<name>A0ABM8UJV6_9BACT</name>
<dbReference type="PANTHER" id="PTHR33798">
    <property type="entry name" value="FLAVOPROTEIN OXYGENASE"/>
    <property type="match status" value="1"/>
</dbReference>
<keyword evidence="3" id="KW-0288">FMN</keyword>
<comment type="similarity">
    <text evidence="4">Belongs to the flavoredoxin family.</text>
</comment>
<dbReference type="Gene3D" id="2.30.110.10">
    <property type="entry name" value="Electron Transport, Fmn-binding Protein, Chain A"/>
    <property type="match status" value="1"/>
</dbReference>
<reference evidence="6 7" key="1">
    <citation type="submission" date="2021-04" db="EMBL/GenBank/DDBJ databases">
        <authorList>
            <person name="Rodrigo-Torres L."/>
            <person name="Arahal R. D."/>
            <person name="Lucena T."/>
        </authorList>
    </citation>
    <scope>NUCLEOTIDE SEQUENCE [LARGE SCALE GENOMIC DNA]</scope>
    <source>
        <strain evidence="6 7">CECT 9623</strain>
    </source>
</reference>
<keyword evidence="7" id="KW-1185">Reference proteome</keyword>
<gene>
    <name evidence="6" type="ORF">DYBT9623_00514</name>
</gene>
<evidence type="ECO:0000259" key="5">
    <source>
        <dbReference type="Pfam" id="PF01613"/>
    </source>
</evidence>
<sequence>MSTNINAGQIAELEKQYRICLINSLLGYKSLNLLGTVSKTGATNLCVISSAFHLGANPPLIGMVMRPGREHNDTLANIEATGQYTLSNVLPEWYKQAHQTSASYPSGVSEFATCGFDELYVPGFEAPFVQQSTVRIGLKLRETIPMEINRTTILIGEIVEIVVDDVLIGQDGTIDHVQAETVTVAGLDAYFLTHPLGRLAYAKPDIEPHEINQPS</sequence>
<dbReference type="InterPro" id="IPR002563">
    <property type="entry name" value="Flavin_Rdtase-like_dom"/>
</dbReference>
<comment type="caution">
    <text evidence="6">The sequence shown here is derived from an EMBL/GenBank/DDBJ whole genome shotgun (WGS) entry which is preliminary data.</text>
</comment>
<dbReference type="RefSeq" id="WP_215231929.1">
    <property type="nucleotide sequence ID" value="NZ_CAJRAU010000001.1"/>
</dbReference>
<feature type="domain" description="Flavin reductase like" evidence="5">
    <location>
        <begin position="34"/>
        <end position="165"/>
    </location>
</feature>
<evidence type="ECO:0000256" key="3">
    <source>
        <dbReference type="ARBA" id="ARBA00022643"/>
    </source>
</evidence>
<evidence type="ECO:0000256" key="2">
    <source>
        <dbReference type="ARBA" id="ARBA00022630"/>
    </source>
</evidence>
<dbReference type="EMBL" id="CAJRAU010000001">
    <property type="protein sequence ID" value="CAG5067787.1"/>
    <property type="molecule type" value="Genomic_DNA"/>
</dbReference>
<proteinExistence type="inferred from homology"/>
<organism evidence="6 7">
    <name type="scientific">Dyadobacter linearis</name>
    <dbReference type="NCBI Taxonomy" id="2823330"/>
    <lineage>
        <taxon>Bacteria</taxon>
        <taxon>Pseudomonadati</taxon>
        <taxon>Bacteroidota</taxon>
        <taxon>Cytophagia</taxon>
        <taxon>Cytophagales</taxon>
        <taxon>Spirosomataceae</taxon>
        <taxon>Dyadobacter</taxon>
    </lineage>
</organism>
<dbReference type="InterPro" id="IPR012349">
    <property type="entry name" value="Split_barrel_FMN-bd"/>
</dbReference>
<comment type="cofactor">
    <cofactor evidence="1">
        <name>FMN</name>
        <dbReference type="ChEBI" id="CHEBI:58210"/>
    </cofactor>
</comment>
<evidence type="ECO:0000256" key="1">
    <source>
        <dbReference type="ARBA" id="ARBA00001917"/>
    </source>
</evidence>
<evidence type="ECO:0000256" key="4">
    <source>
        <dbReference type="ARBA" id="ARBA00038054"/>
    </source>
</evidence>
<keyword evidence="2" id="KW-0285">Flavoprotein</keyword>
<dbReference type="PANTHER" id="PTHR33798:SF5">
    <property type="entry name" value="FLAVIN REDUCTASE LIKE DOMAIN-CONTAINING PROTEIN"/>
    <property type="match status" value="1"/>
</dbReference>
<dbReference type="Pfam" id="PF01613">
    <property type="entry name" value="Flavin_Reduct"/>
    <property type="match status" value="1"/>
</dbReference>